<evidence type="ECO:0000313" key="6">
    <source>
        <dbReference type="Proteomes" id="UP000007460"/>
    </source>
</evidence>
<dbReference type="AlphaFoldDB" id="D5BPZ0"/>
<dbReference type="GO" id="GO:0003700">
    <property type="term" value="F:DNA-binding transcription factor activity"/>
    <property type="evidence" value="ECO:0007669"/>
    <property type="project" value="InterPro"/>
</dbReference>
<dbReference type="EC" id="2.6.1.39" evidence="5"/>
<dbReference type="InterPro" id="IPR011663">
    <property type="entry name" value="UTRA"/>
</dbReference>
<dbReference type="Gene3D" id="1.10.10.10">
    <property type="entry name" value="Winged helix-like DNA-binding domain superfamily/Winged helix DNA-binding domain"/>
    <property type="match status" value="1"/>
</dbReference>
<dbReference type="CDD" id="cd07377">
    <property type="entry name" value="WHTH_GntR"/>
    <property type="match status" value="1"/>
</dbReference>
<keyword evidence="3" id="KW-0804">Transcription</keyword>
<dbReference type="SUPFAM" id="SSF46785">
    <property type="entry name" value="Winged helix' DNA-binding domain"/>
    <property type="match status" value="1"/>
</dbReference>
<gene>
    <name evidence="5" type="ordered locus">SAR116_0245</name>
</gene>
<feature type="domain" description="HTH gntR-type" evidence="4">
    <location>
        <begin position="31"/>
        <end position="99"/>
    </location>
</feature>
<keyword evidence="2" id="KW-0238">DNA-binding</keyword>
<dbReference type="PANTHER" id="PTHR44846">
    <property type="entry name" value="MANNOSYL-D-GLYCERATE TRANSPORT/METABOLISM SYSTEM REPRESSOR MNGR-RELATED"/>
    <property type="match status" value="1"/>
</dbReference>
<accession>D5BPZ0</accession>
<sequence>MLYQYINFTDFMWAINQKFLKMLKTNLSGTIPLYMQVCDLLEREVNAKIRLDGERLPPERVLAKELGIAVGTLRLALAELTNRGMLKRIQGSGNYIRHKSNRESIYAFFHLELIDGIGNPSAELISASRIAKPACLPDIGGSDKAHRIRRVRHLGDVKVALEEIWIDGKFDLDDGQNHMSHSLYQLYKEHLGFWIAKVEDSVSVAPMPDWGQPLFNQSDQTVWGFCERLAWDQHGQLVEASSTWFDPAKARYRARWK</sequence>
<evidence type="ECO:0000259" key="4">
    <source>
        <dbReference type="PROSITE" id="PS50949"/>
    </source>
</evidence>
<evidence type="ECO:0000256" key="1">
    <source>
        <dbReference type="ARBA" id="ARBA00023015"/>
    </source>
</evidence>
<keyword evidence="5" id="KW-0032">Aminotransferase</keyword>
<dbReference type="PANTHER" id="PTHR44846:SF1">
    <property type="entry name" value="MANNOSYL-D-GLYCERATE TRANSPORT_METABOLISM SYSTEM REPRESSOR MNGR-RELATED"/>
    <property type="match status" value="1"/>
</dbReference>
<dbReference type="InterPro" id="IPR036390">
    <property type="entry name" value="WH_DNA-bd_sf"/>
</dbReference>
<proteinExistence type="predicted"/>
<dbReference type="InterPro" id="IPR000524">
    <property type="entry name" value="Tscrpt_reg_HTH_GntR"/>
</dbReference>
<dbReference type="EMBL" id="CP001751">
    <property type="protein sequence ID" value="ADE38488.1"/>
    <property type="molecule type" value="Genomic_DNA"/>
</dbReference>
<dbReference type="PROSITE" id="PS50949">
    <property type="entry name" value="HTH_GNTR"/>
    <property type="match status" value="1"/>
</dbReference>
<dbReference type="InterPro" id="IPR036388">
    <property type="entry name" value="WH-like_DNA-bd_sf"/>
</dbReference>
<dbReference type="SMART" id="SM00866">
    <property type="entry name" value="UTRA"/>
    <property type="match status" value="1"/>
</dbReference>
<keyword evidence="1" id="KW-0805">Transcription regulation</keyword>
<dbReference type="Gene3D" id="3.40.1410.10">
    <property type="entry name" value="Chorismate lyase-like"/>
    <property type="match status" value="1"/>
</dbReference>
<dbReference type="InterPro" id="IPR050679">
    <property type="entry name" value="Bact_HTH_transcr_reg"/>
</dbReference>
<keyword evidence="6" id="KW-1185">Reference proteome</keyword>
<dbReference type="GO" id="GO:0003677">
    <property type="term" value="F:DNA binding"/>
    <property type="evidence" value="ECO:0007669"/>
    <property type="project" value="UniProtKB-KW"/>
</dbReference>
<dbReference type="Pfam" id="PF07702">
    <property type="entry name" value="UTRA"/>
    <property type="match status" value="1"/>
</dbReference>
<keyword evidence="5" id="KW-0808">Transferase</keyword>
<reference evidence="5 6" key="1">
    <citation type="journal article" date="2010" name="J. Bacteriol.">
        <title>Complete genome sequence of "Candidatus Puniceispirillum marinum" IMCC1322, a representative of the SAR116 clade in the Alphaproteobacteria.</title>
        <authorList>
            <person name="Oh H.M."/>
            <person name="Kwon K.K."/>
            <person name="Kang I."/>
            <person name="Kang S.G."/>
            <person name="Lee J.H."/>
            <person name="Kim S.J."/>
            <person name="Cho J.C."/>
        </authorList>
    </citation>
    <scope>NUCLEOTIDE SEQUENCE [LARGE SCALE GENOMIC DNA]</scope>
    <source>
        <strain evidence="5 6">IMCC1322</strain>
    </source>
</reference>
<dbReference type="HOGENOM" id="CLU_063236_3_0_5"/>
<dbReference type="STRING" id="488538.SAR116_0245"/>
<evidence type="ECO:0000256" key="3">
    <source>
        <dbReference type="ARBA" id="ARBA00023163"/>
    </source>
</evidence>
<organism evidence="5 6">
    <name type="scientific">Puniceispirillum marinum (strain IMCC1322)</name>
    <dbReference type="NCBI Taxonomy" id="488538"/>
    <lineage>
        <taxon>Bacteria</taxon>
        <taxon>Pseudomonadati</taxon>
        <taxon>Pseudomonadota</taxon>
        <taxon>Alphaproteobacteria</taxon>
        <taxon>Candidatus Puniceispirillales</taxon>
        <taxon>Candidatus Puniceispirillaceae</taxon>
        <taxon>Candidatus Puniceispirillum</taxon>
    </lineage>
</organism>
<dbReference type="GO" id="GO:0047536">
    <property type="term" value="F:2-aminoadipate transaminase activity"/>
    <property type="evidence" value="ECO:0007669"/>
    <property type="project" value="UniProtKB-EC"/>
</dbReference>
<name>D5BPZ0_PUNMI</name>
<dbReference type="SMART" id="SM00345">
    <property type="entry name" value="HTH_GNTR"/>
    <property type="match status" value="1"/>
</dbReference>
<dbReference type="Proteomes" id="UP000007460">
    <property type="component" value="Chromosome"/>
</dbReference>
<dbReference type="Pfam" id="PF00392">
    <property type="entry name" value="GntR"/>
    <property type="match status" value="1"/>
</dbReference>
<evidence type="ECO:0000256" key="2">
    <source>
        <dbReference type="ARBA" id="ARBA00023125"/>
    </source>
</evidence>
<dbReference type="InterPro" id="IPR028978">
    <property type="entry name" value="Chorismate_lyase_/UTRA_dom_sf"/>
</dbReference>
<dbReference type="SUPFAM" id="SSF64288">
    <property type="entry name" value="Chorismate lyase-like"/>
    <property type="match status" value="1"/>
</dbReference>
<protein>
    <submittedName>
        <fullName evidence="5">Putative transcriptional regulator</fullName>
        <ecNumber evidence="5">2.6.1.39</ecNumber>
    </submittedName>
</protein>
<dbReference type="eggNOG" id="COG2188">
    <property type="taxonomic scope" value="Bacteria"/>
</dbReference>
<dbReference type="KEGG" id="apb:SAR116_0245"/>
<evidence type="ECO:0000313" key="5">
    <source>
        <dbReference type="EMBL" id="ADE38488.1"/>
    </source>
</evidence>
<dbReference type="GO" id="GO:0045892">
    <property type="term" value="P:negative regulation of DNA-templated transcription"/>
    <property type="evidence" value="ECO:0007669"/>
    <property type="project" value="TreeGrafter"/>
</dbReference>